<sequence>MHLISLAITDVRSIAKMTLDFSSDKPTARRWTLLLGENGCGKSTVLRCIALVLAGGDGLADLLSDPDAWIRHGRPSCKISATIEFEPGRHLDISLEMRRGDTLSEILDRNRESLVQFDQSLKQNSESAVALGYGVSRRLPVAGRRVTGLSRLTRSPRAGAFATMFLPEFPLISLEDWAIDLHYRKGAKGLSAIRDSLNTLLPGMEFARIDRVRGKLMFRTTDGPIALSELSDGYQSMAAWFGDLLFRITQTLPHAINPLMASGLLLIDELDLHLHPLWQRRLVQFLDKTLPNFQIIATTHSPQTAQQSSEGDLYVIRRHARTNAPELIPFVGEPKTMLLHQLIMSPMFGIDSMDSLEVEKKRAAARRLELTDSRTANQEKRLRNLATELSSLPEWTVSKDELVKLGVLTDTRRKTGQASHSPKPVISPTHLRAMRRRLEAKGDSMQGIVGRAPTEQRATERPSRASTPKKRRSAKA</sequence>
<dbReference type="InterPro" id="IPR003593">
    <property type="entry name" value="AAA+_ATPase"/>
</dbReference>
<feature type="domain" description="AAA+ ATPase" evidence="2">
    <location>
        <begin position="28"/>
        <end position="326"/>
    </location>
</feature>
<dbReference type="GO" id="GO:0000731">
    <property type="term" value="P:DNA synthesis involved in DNA repair"/>
    <property type="evidence" value="ECO:0007669"/>
    <property type="project" value="TreeGrafter"/>
</dbReference>
<evidence type="ECO:0000313" key="3">
    <source>
        <dbReference type="EMBL" id="SAK85992.1"/>
    </source>
</evidence>
<dbReference type="SMART" id="SM00382">
    <property type="entry name" value="AAA"/>
    <property type="match status" value="1"/>
</dbReference>
<protein>
    <submittedName>
        <fullName evidence="3">Recombination protein F</fullName>
    </submittedName>
</protein>
<dbReference type="SUPFAM" id="SSF52540">
    <property type="entry name" value="P-loop containing nucleoside triphosphate hydrolases"/>
    <property type="match status" value="1"/>
</dbReference>
<dbReference type="Pfam" id="PF13304">
    <property type="entry name" value="AAA_21"/>
    <property type="match status" value="1"/>
</dbReference>
<dbReference type="Gene3D" id="3.40.50.300">
    <property type="entry name" value="P-loop containing nucleotide triphosphate hydrolases"/>
    <property type="match status" value="2"/>
</dbReference>
<dbReference type="PANTHER" id="PTHR32182:SF23">
    <property type="entry name" value="ATP BINDING PROTEIN"/>
    <property type="match status" value="1"/>
</dbReference>
<evidence type="ECO:0000256" key="1">
    <source>
        <dbReference type="SAM" id="MobiDB-lite"/>
    </source>
</evidence>
<dbReference type="PANTHER" id="PTHR32182">
    <property type="entry name" value="DNA REPLICATION AND REPAIR PROTEIN RECF"/>
    <property type="match status" value="1"/>
</dbReference>
<reference evidence="3" key="1">
    <citation type="submission" date="2016-01" db="EMBL/GenBank/DDBJ databases">
        <authorList>
            <person name="Peeters C."/>
        </authorList>
    </citation>
    <scope>NUCLEOTIDE SEQUENCE</scope>
    <source>
        <strain evidence="3">LMG 29320</strain>
    </source>
</reference>
<dbReference type="InterPro" id="IPR038729">
    <property type="entry name" value="Rad50/SbcC_AAA"/>
</dbReference>
<dbReference type="InterPro" id="IPR027417">
    <property type="entry name" value="P-loop_NTPase"/>
</dbReference>
<feature type="compositionally biased region" description="Basic residues" evidence="1">
    <location>
        <begin position="467"/>
        <end position="476"/>
    </location>
</feature>
<dbReference type="Proteomes" id="UP000054903">
    <property type="component" value="Unassembled WGS sequence"/>
</dbReference>
<dbReference type="Pfam" id="PF13476">
    <property type="entry name" value="AAA_23"/>
    <property type="match status" value="1"/>
</dbReference>
<name>A0A158CUD7_9BURK</name>
<dbReference type="GO" id="GO:0005524">
    <property type="term" value="F:ATP binding"/>
    <property type="evidence" value="ECO:0007669"/>
    <property type="project" value="InterPro"/>
</dbReference>
<dbReference type="STRING" id="1777138.AWB77_04555"/>
<proteinExistence type="predicted"/>
<evidence type="ECO:0000259" key="2">
    <source>
        <dbReference type="SMART" id="SM00382"/>
    </source>
</evidence>
<dbReference type="InterPro" id="IPR003959">
    <property type="entry name" value="ATPase_AAA_core"/>
</dbReference>
<evidence type="ECO:0000313" key="4">
    <source>
        <dbReference type="Proteomes" id="UP000054903"/>
    </source>
</evidence>
<gene>
    <name evidence="3" type="ORF">AWB77_04555</name>
</gene>
<dbReference type="RefSeq" id="WP_074168938.1">
    <property type="nucleotide sequence ID" value="NZ_FCNX02000012.1"/>
</dbReference>
<accession>A0A158CUD7</accession>
<dbReference type="GO" id="GO:0016887">
    <property type="term" value="F:ATP hydrolysis activity"/>
    <property type="evidence" value="ECO:0007669"/>
    <property type="project" value="InterPro"/>
</dbReference>
<comment type="caution">
    <text evidence="3">The sequence shown here is derived from an EMBL/GenBank/DDBJ whole genome shotgun (WGS) entry which is preliminary data.</text>
</comment>
<dbReference type="AlphaFoldDB" id="A0A158CUD7"/>
<keyword evidence="4" id="KW-1185">Reference proteome</keyword>
<organism evidence="3 4">
    <name type="scientific">Caballeronia fortuita</name>
    <dbReference type="NCBI Taxonomy" id="1777138"/>
    <lineage>
        <taxon>Bacteria</taxon>
        <taxon>Pseudomonadati</taxon>
        <taxon>Pseudomonadota</taxon>
        <taxon>Betaproteobacteria</taxon>
        <taxon>Burkholderiales</taxon>
        <taxon>Burkholderiaceae</taxon>
        <taxon>Caballeronia</taxon>
    </lineage>
</organism>
<dbReference type="EMBL" id="FCNX02000012">
    <property type="protein sequence ID" value="SAK85992.1"/>
    <property type="molecule type" value="Genomic_DNA"/>
</dbReference>
<feature type="region of interest" description="Disordered" evidence="1">
    <location>
        <begin position="439"/>
        <end position="476"/>
    </location>
</feature>
<dbReference type="GO" id="GO:0006302">
    <property type="term" value="P:double-strand break repair"/>
    <property type="evidence" value="ECO:0007669"/>
    <property type="project" value="InterPro"/>
</dbReference>